<dbReference type="Pfam" id="PF19313">
    <property type="entry name" value="DUF5916"/>
    <property type="match status" value="1"/>
</dbReference>
<feature type="domain" description="DUF5916" evidence="3">
    <location>
        <begin position="235"/>
        <end position="816"/>
    </location>
</feature>
<accession>A0AA49GMV0</accession>
<protein>
    <submittedName>
        <fullName evidence="4">DUF5916 domain-containing protein</fullName>
    </submittedName>
</protein>
<sequence length="823" mass="94271">MSLKFLLALFSSFLALPFFGYANEKDDAPKKTLFATRITSPPKIDGFLDEEVWQKTRCSAMNFIQRSPNPGGIPSAPTEVKILYDDHSVYIGAYLYDISEDSIMREFTKRDDTGVSDVFGVFFDTYDDDINAFEFLISAAGVQSDRRWTAMGSDGSWNAAWLSEMRIEGTNWYVEMEIPLSALRFPKTPIQEWGVNFRRTIRRNNEHNYWNEINPQTNGFVNQFGRLSGINNVKSPIRLSISPYVSTYYDTYSGDPENPASTSTRFNGGMDLRYGINDAFTLDMILVPDFGQVVSDNKVLNLSPFEVQFSENRQFFKEGTDLFNKGDFFYSRRVGGKPLMYDEIEDGLLENEELLANPQESSLINATKISGRTANGFGMGVFNAMTNNTYARIRDTETNEVREVLTDPLTNYNVLAFDQSLPNNSYVSLVNTNVLRQGSYYDANLTGTTFRLANRKNQFAVYGRGALSQKYGVDNTDEFGYMSSLTVAKIGGNLRTSLTQYIESDTYDPNDLGFMRANNEVRTSTNIGYNIYKPFWQLLNLSTDLDVRYSRLYAPSVFTQFNVSASVRGTFRNFFYTSLRYEAAPMKRYNYFEPRVEGRYYVEPAYHNFGVSMSTDSRNQLSVGSYVGYTNYDFEGQEGLYLSLSPRYRVNNKLSFSTSVSYNSRINDIGFAEHEELATGDLITFGRRDINTISNVFRTKYTFNNRMDLSFRMRHYWSEADYQEFYTLGDKGDLHDSNYDGNENRNYNTFNVDMVYTYAFAPASEISVVWKNSIVRDEDALQQGYLSNLDSTLSAPQANSVSVRLLYYIDYSMLMKRLNHNNI</sequence>
<dbReference type="Gene3D" id="2.60.40.1190">
    <property type="match status" value="1"/>
</dbReference>
<dbReference type="EMBL" id="CP120682">
    <property type="protein sequence ID" value="WKN35146.1"/>
    <property type="molecule type" value="Genomic_DNA"/>
</dbReference>
<feature type="chain" id="PRO_5041384542" evidence="1">
    <location>
        <begin position="23"/>
        <end position="823"/>
    </location>
</feature>
<evidence type="ECO:0000313" key="4">
    <source>
        <dbReference type="EMBL" id="WKN35146.1"/>
    </source>
</evidence>
<dbReference type="Pfam" id="PF06452">
    <property type="entry name" value="CBM9_1"/>
    <property type="match status" value="1"/>
</dbReference>
<gene>
    <name evidence="4" type="ORF">K4G66_22475</name>
</gene>
<dbReference type="GO" id="GO:0004553">
    <property type="term" value="F:hydrolase activity, hydrolyzing O-glycosyl compounds"/>
    <property type="evidence" value="ECO:0007669"/>
    <property type="project" value="InterPro"/>
</dbReference>
<dbReference type="GO" id="GO:0016052">
    <property type="term" value="P:carbohydrate catabolic process"/>
    <property type="evidence" value="ECO:0007669"/>
    <property type="project" value="InterPro"/>
</dbReference>
<dbReference type="AlphaFoldDB" id="A0AA49GMV0"/>
<dbReference type="SUPFAM" id="SSF49344">
    <property type="entry name" value="CBD9-like"/>
    <property type="match status" value="1"/>
</dbReference>
<reference evidence="4" key="1">
    <citation type="journal article" date="2023" name="Comput. Struct. Biotechnol. J.">
        <title>Discovery of a novel marine Bacteroidetes with a rich repertoire of carbohydrate-active enzymes.</title>
        <authorList>
            <person name="Chen B."/>
            <person name="Liu G."/>
            <person name="Chen Q."/>
            <person name="Wang H."/>
            <person name="Liu L."/>
            <person name="Tang K."/>
        </authorList>
    </citation>
    <scope>NUCLEOTIDE SEQUENCE</scope>
    <source>
        <strain evidence="4">TK19036</strain>
    </source>
</reference>
<dbReference type="CDD" id="cd09618">
    <property type="entry name" value="CBM9_like_2"/>
    <property type="match status" value="1"/>
</dbReference>
<evidence type="ECO:0000256" key="1">
    <source>
        <dbReference type="SAM" id="SignalP"/>
    </source>
</evidence>
<dbReference type="InterPro" id="IPR010502">
    <property type="entry name" value="Carb-bd_dom_fam9"/>
</dbReference>
<feature type="domain" description="Carbohydrate-binding" evidence="2">
    <location>
        <begin position="44"/>
        <end position="189"/>
    </location>
</feature>
<reference evidence="4" key="2">
    <citation type="journal article" date="2024" name="Antonie Van Leeuwenhoek">
        <title>Roseihalotalea indica gen. nov., sp. nov., a halophilic Bacteroidetes from mesopelagic Southwest Indian Ocean with higher carbohydrate metabolic potential.</title>
        <authorList>
            <person name="Chen B."/>
            <person name="Zhang M."/>
            <person name="Lin D."/>
            <person name="Ye J."/>
            <person name="Tang K."/>
        </authorList>
    </citation>
    <scope>NUCLEOTIDE SEQUENCE</scope>
    <source>
        <strain evidence="4">TK19036</strain>
    </source>
</reference>
<name>A0AA49GMV0_9BACT</name>
<keyword evidence="1" id="KW-0732">Signal</keyword>
<dbReference type="GO" id="GO:0030246">
    <property type="term" value="F:carbohydrate binding"/>
    <property type="evidence" value="ECO:0007669"/>
    <property type="project" value="InterPro"/>
</dbReference>
<organism evidence="4">
    <name type="scientific">Roseihalotalea indica</name>
    <dbReference type="NCBI Taxonomy" id="2867963"/>
    <lineage>
        <taxon>Bacteria</taxon>
        <taxon>Pseudomonadati</taxon>
        <taxon>Bacteroidota</taxon>
        <taxon>Cytophagia</taxon>
        <taxon>Cytophagales</taxon>
        <taxon>Catalimonadaceae</taxon>
        <taxon>Roseihalotalea</taxon>
    </lineage>
</organism>
<evidence type="ECO:0000259" key="3">
    <source>
        <dbReference type="Pfam" id="PF19313"/>
    </source>
</evidence>
<proteinExistence type="predicted"/>
<feature type="signal peptide" evidence="1">
    <location>
        <begin position="1"/>
        <end position="22"/>
    </location>
</feature>
<dbReference type="InterPro" id="IPR045670">
    <property type="entry name" value="DUF5916"/>
</dbReference>
<evidence type="ECO:0000259" key="2">
    <source>
        <dbReference type="Pfam" id="PF06452"/>
    </source>
</evidence>